<dbReference type="AlphaFoldDB" id="A0A4U0Z2V7"/>
<comment type="caution">
    <text evidence="6">The sequence shown here is derived from an EMBL/GenBank/DDBJ whole genome shotgun (WGS) entry which is preliminary data.</text>
</comment>
<evidence type="ECO:0000256" key="4">
    <source>
        <dbReference type="SAM" id="SignalP"/>
    </source>
</evidence>
<feature type="signal peptide" evidence="4">
    <location>
        <begin position="1"/>
        <end position="21"/>
    </location>
</feature>
<reference evidence="6 7" key="1">
    <citation type="submission" date="2019-04" db="EMBL/GenBank/DDBJ databases">
        <title>Crypto-aerobic microbial life in anoxic (sulfidic) marine sediments.</title>
        <authorList>
            <person name="Bhattacharya S."/>
            <person name="Roy C."/>
            <person name="Mondal N."/>
            <person name="Sarkar J."/>
            <person name="Mandal S."/>
            <person name="Rameez M.J."/>
            <person name="Ghosh W."/>
        </authorList>
    </citation>
    <scope>NUCLEOTIDE SEQUENCE [LARGE SCALE GENOMIC DNA]</scope>
    <source>
        <strain evidence="6 7">SBBC</strain>
    </source>
</reference>
<organism evidence="6 7">
    <name type="scientific">Cereibacter changlensis</name>
    <dbReference type="NCBI Taxonomy" id="402884"/>
    <lineage>
        <taxon>Bacteria</taxon>
        <taxon>Pseudomonadati</taxon>
        <taxon>Pseudomonadota</taxon>
        <taxon>Alphaproteobacteria</taxon>
        <taxon>Rhodobacterales</taxon>
        <taxon>Paracoccaceae</taxon>
        <taxon>Cereibacter</taxon>
    </lineage>
</organism>
<dbReference type="Pfam" id="PF13407">
    <property type="entry name" value="Peripla_BP_4"/>
    <property type="match status" value="1"/>
</dbReference>
<dbReference type="InterPro" id="IPR028082">
    <property type="entry name" value="Peripla_BP_I"/>
</dbReference>
<dbReference type="GO" id="GO:0030313">
    <property type="term" value="C:cell envelope"/>
    <property type="evidence" value="ECO:0007669"/>
    <property type="project" value="UniProtKB-SubCell"/>
</dbReference>
<evidence type="ECO:0000256" key="1">
    <source>
        <dbReference type="ARBA" id="ARBA00004196"/>
    </source>
</evidence>
<dbReference type="SUPFAM" id="SSF53822">
    <property type="entry name" value="Periplasmic binding protein-like I"/>
    <property type="match status" value="1"/>
</dbReference>
<gene>
    <name evidence="6" type="ORF">FAZ78_05855</name>
</gene>
<protein>
    <submittedName>
        <fullName evidence="6">Sugar ABC transporter substrate-binding protein</fullName>
    </submittedName>
</protein>
<comment type="subcellular location">
    <subcellularLocation>
        <location evidence="1">Cell envelope</location>
    </subcellularLocation>
</comment>
<evidence type="ECO:0000256" key="2">
    <source>
        <dbReference type="ARBA" id="ARBA00007639"/>
    </source>
</evidence>
<evidence type="ECO:0000313" key="7">
    <source>
        <dbReference type="Proteomes" id="UP000306340"/>
    </source>
</evidence>
<evidence type="ECO:0000313" key="6">
    <source>
        <dbReference type="EMBL" id="TKA97486.1"/>
    </source>
</evidence>
<comment type="similarity">
    <text evidence="2">Belongs to the bacterial solute-binding protein 2 family.</text>
</comment>
<keyword evidence="3 4" id="KW-0732">Signal</keyword>
<sequence length="367" mass="39384">MGSKFTLSLLAAVGFAGLAGAAARADETIARAEAALAPYRALPTFEAPGESFDAKTCMTGKKILSIPASSAIPFISTINQNMQRIAKDLGFEYQIWENQGQTSQHVQGMNHATSNGFDLIELLAGTDPRALVPQTKEAQAAGIKVVASHLTGFEQGIPAEIDGVVPIDYKRAGELMAHWAISKKGKETNALVLVSTPALSTVSLSEGVTSVFDKDCPDCTYSVVNVPIPDWATKIQSTVQSQLIANPDINYIIPIYDSMSQFVVPALTITGRDDVEIATFNGTPFVISMIQNGQVEMNIGENLDWIAHGMLDSHMRRLCGLDIVADPKIPLMIFDESNAATAGTPAVDSKGYGDAYVEGYRTLWKLK</sequence>
<name>A0A4U0Z2V7_9RHOB</name>
<dbReference type="GO" id="GO:0030246">
    <property type="term" value="F:carbohydrate binding"/>
    <property type="evidence" value="ECO:0007669"/>
    <property type="project" value="UniProtKB-ARBA"/>
</dbReference>
<feature type="chain" id="PRO_5020229334" evidence="4">
    <location>
        <begin position="22"/>
        <end position="367"/>
    </location>
</feature>
<dbReference type="RefSeq" id="WP_136791721.1">
    <property type="nucleotide sequence ID" value="NZ_SWAU01000035.1"/>
</dbReference>
<dbReference type="EMBL" id="SWAU01000035">
    <property type="protein sequence ID" value="TKA97486.1"/>
    <property type="molecule type" value="Genomic_DNA"/>
</dbReference>
<accession>A0A4U0Z2V7</accession>
<dbReference type="CDD" id="cd01536">
    <property type="entry name" value="PBP1_ABC_sugar_binding-like"/>
    <property type="match status" value="1"/>
</dbReference>
<evidence type="ECO:0000259" key="5">
    <source>
        <dbReference type="Pfam" id="PF13407"/>
    </source>
</evidence>
<feature type="domain" description="Periplasmic binding protein" evidence="5">
    <location>
        <begin position="66"/>
        <end position="305"/>
    </location>
</feature>
<dbReference type="PANTHER" id="PTHR46847">
    <property type="entry name" value="D-ALLOSE-BINDING PERIPLASMIC PROTEIN-RELATED"/>
    <property type="match status" value="1"/>
</dbReference>
<dbReference type="Gene3D" id="3.40.50.2300">
    <property type="match status" value="2"/>
</dbReference>
<evidence type="ECO:0000256" key="3">
    <source>
        <dbReference type="ARBA" id="ARBA00022729"/>
    </source>
</evidence>
<dbReference type="Proteomes" id="UP000306340">
    <property type="component" value="Unassembled WGS sequence"/>
</dbReference>
<dbReference type="PANTHER" id="PTHR46847:SF2">
    <property type="entry name" value="ABC TRANSPORTER SUGAR-BINDING PROTEIN"/>
    <property type="match status" value="1"/>
</dbReference>
<proteinExistence type="inferred from homology"/>
<dbReference type="InterPro" id="IPR025997">
    <property type="entry name" value="SBP_2_dom"/>
</dbReference>